<dbReference type="EMBL" id="BEZZ01176261">
    <property type="protein sequence ID" value="GCC45813.1"/>
    <property type="molecule type" value="Genomic_DNA"/>
</dbReference>
<protein>
    <submittedName>
        <fullName evidence="1">Uncharacterized protein</fullName>
    </submittedName>
</protein>
<accession>A0A401TT45</accession>
<dbReference type="Proteomes" id="UP000287033">
    <property type="component" value="Unassembled WGS sequence"/>
</dbReference>
<evidence type="ECO:0000313" key="2">
    <source>
        <dbReference type="Proteomes" id="UP000287033"/>
    </source>
</evidence>
<name>A0A401TT45_CHIPU</name>
<evidence type="ECO:0000313" key="1">
    <source>
        <dbReference type="EMBL" id="GCC45813.1"/>
    </source>
</evidence>
<reference evidence="1 2" key="1">
    <citation type="journal article" date="2018" name="Nat. Ecol. Evol.">
        <title>Shark genomes provide insights into elasmobranch evolution and the origin of vertebrates.</title>
        <authorList>
            <person name="Hara Y"/>
            <person name="Yamaguchi K"/>
            <person name="Onimaru K"/>
            <person name="Kadota M"/>
            <person name="Koyanagi M"/>
            <person name="Keeley SD"/>
            <person name="Tatsumi K"/>
            <person name="Tanaka K"/>
            <person name="Motone F"/>
            <person name="Kageyama Y"/>
            <person name="Nozu R"/>
            <person name="Adachi N"/>
            <person name="Nishimura O"/>
            <person name="Nakagawa R"/>
            <person name="Tanegashima C"/>
            <person name="Kiyatake I"/>
            <person name="Matsumoto R"/>
            <person name="Murakumo K"/>
            <person name="Nishida K"/>
            <person name="Terakita A"/>
            <person name="Kuratani S"/>
            <person name="Sato K"/>
            <person name="Hyodo S Kuraku.S."/>
        </authorList>
    </citation>
    <scope>NUCLEOTIDE SEQUENCE [LARGE SCALE GENOMIC DNA]</scope>
</reference>
<proteinExistence type="predicted"/>
<organism evidence="1 2">
    <name type="scientific">Chiloscyllium punctatum</name>
    <name type="common">Brownbanded bambooshark</name>
    <name type="synonym">Hemiscyllium punctatum</name>
    <dbReference type="NCBI Taxonomy" id="137246"/>
    <lineage>
        <taxon>Eukaryota</taxon>
        <taxon>Metazoa</taxon>
        <taxon>Chordata</taxon>
        <taxon>Craniata</taxon>
        <taxon>Vertebrata</taxon>
        <taxon>Chondrichthyes</taxon>
        <taxon>Elasmobranchii</taxon>
        <taxon>Galeomorphii</taxon>
        <taxon>Galeoidea</taxon>
        <taxon>Orectolobiformes</taxon>
        <taxon>Hemiscylliidae</taxon>
        <taxon>Chiloscyllium</taxon>
    </lineage>
</organism>
<gene>
    <name evidence="1" type="ORF">chiPu_0030168</name>
</gene>
<feature type="non-terminal residue" evidence="1">
    <location>
        <position position="1"/>
    </location>
</feature>
<dbReference type="AlphaFoldDB" id="A0A401TT45"/>
<sequence>TDHECVPQPRFWPLRMRHCLSMVRAALSSSYCFKTEALKSIAPKGLNF</sequence>
<keyword evidence="2" id="KW-1185">Reference proteome</keyword>
<comment type="caution">
    <text evidence="1">The sequence shown here is derived from an EMBL/GenBank/DDBJ whole genome shotgun (WGS) entry which is preliminary data.</text>
</comment>